<evidence type="ECO:0000313" key="7">
    <source>
        <dbReference type="Proteomes" id="UP001527181"/>
    </source>
</evidence>
<feature type="domain" description="SprT-like" evidence="5">
    <location>
        <begin position="14"/>
        <end position="161"/>
    </location>
</feature>
<comment type="caution">
    <text evidence="6">The sequence shown here is derived from an EMBL/GenBank/DDBJ whole genome shotgun (WGS) entry which is preliminary data.</text>
</comment>
<evidence type="ECO:0000256" key="2">
    <source>
        <dbReference type="ARBA" id="ARBA00022723"/>
    </source>
</evidence>
<evidence type="ECO:0000256" key="3">
    <source>
        <dbReference type="ARBA" id="ARBA00022833"/>
    </source>
</evidence>
<keyword evidence="2 4" id="KW-0479">Metal-binding</keyword>
<keyword evidence="3 4" id="KW-0862">Zinc</keyword>
<sequence>MIGKLKGRMEMTDEKLQAWVELISLRDFGKPFRHKARYNSRLKSTGGRYLLRTHDIEINPKQLEQNGTDEVERIIKHELCHYHLHIEGKGYKHRDADFRQLLQAVGGSRFCKSLPDVVRRRQAPYRYRLECVQCGQAYMRKRKVDIRKYVCGRCHGKLRLQPLTEQAKKR</sequence>
<feature type="active site" evidence="4">
    <location>
        <position position="78"/>
    </location>
</feature>
<evidence type="ECO:0000256" key="1">
    <source>
        <dbReference type="ARBA" id="ARBA00022490"/>
    </source>
</evidence>
<dbReference type="Pfam" id="PF10263">
    <property type="entry name" value="SprT-like"/>
    <property type="match status" value="1"/>
</dbReference>
<gene>
    <name evidence="6" type="ORF">M5X12_27790</name>
</gene>
<dbReference type="SMART" id="SM00731">
    <property type="entry name" value="SprT"/>
    <property type="match status" value="1"/>
</dbReference>
<dbReference type="Proteomes" id="UP001527181">
    <property type="component" value="Unassembled WGS sequence"/>
</dbReference>
<dbReference type="EMBL" id="JAMDNP010000086">
    <property type="protein sequence ID" value="MCY9764302.1"/>
    <property type="molecule type" value="Genomic_DNA"/>
</dbReference>
<name>A0ABT4H5P1_PAEAL</name>
<dbReference type="InterPro" id="IPR023524">
    <property type="entry name" value="Uncharacterised_SprT-like"/>
</dbReference>
<dbReference type="InterPro" id="IPR006640">
    <property type="entry name" value="SprT-like_domain"/>
</dbReference>
<keyword evidence="1 4" id="KW-0963">Cytoplasm</keyword>
<comment type="cofactor">
    <cofactor evidence="4">
        <name>Zn(2+)</name>
        <dbReference type="ChEBI" id="CHEBI:29105"/>
    </cofactor>
    <text evidence="4">Binds 1 zinc ion.</text>
</comment>
<feature type="binding site" evidence="4">
    <location>
        <position position="77"/>
    </location>
    <ligand>
        <name>Zn(2+)</name>
        <dbReference type="ChEBI" id="CHEBI:29105"/>
    </ligand>
</feature>
<proteinExistence type="inferred from homology"/>
<accession>A0ABT4H5P1</accession>
<comment type="similarity">
    <text evidence="4">Belongs to the SprT family.</text>
</comment>
<dbReference type="HAMAP" id="MF_00745">
    <property type="entry name" value="SprT_like"/>
    <property type="match status" value="1"/>
</dbReference>
<evidence type="ECO:0000313" key="6">
    <source>
        <dbReference type="EMBL" id="MCY9764302.1"/>
    </source>
</evidence>
<evidence type="ECO:0000259" key="5">
    <source>
        <dbReference type="SMART" id="SM00731"/>
    </source>
</evidence>
<protein>
    <recommendedName>
        <fullName evidence="4">Protein SprT-like</fullName>
    </recommendedName>
</protein>
<reference evidence="6 7" key="1">
    <citation type="submission" date="2022-05" db="EMBL/GenBank/DDBJ databases">
        <title>Genome Sequencing of Bee-Associated Microbes.</title>
        <authorList>
            <person name="Dunlap C."/>
        </authorList>
    </citation>
    <scope>NUCLEOTIDE SEQUENCE [LARGE SCALE GENOMIC DNA]</scope>
    <source>
        <strain evidence="6 7">NRRL B-04010</strain>
    </source>
</reference>
<keyword evidence="7" id="KW-1185">Reference proteome</keyword>
<organism evidence="6 7">
    <name type="scientific">Paenibacillus alvei</name>
    <name type="common">Bacillus alvei</name>
    <dbReference type="NCBI Taxonomy" id="44250"/>
    <lineage>
        <taxon>Bacteria</taxon>
        <taxon>Bacillati</taxon>
        <taxon>Bacillota</taxon>
        <taxon>Bacilli</taxon>
        <taxon>Bacillales</taxon>
        <taxon>Paenibacillaceae</taxon>
        <taxon>Paenibacillus</taxon>
    </lineage>
</organism>
<evidence type="ECO:0000256" key="4">
    <source>
        <dbReference type="HAMAP-Rule" id="MF_00745"/>
    </source>
</evidence>
<comment type="subcellular location">
    <subcellularLocation>
        <location evidence="4">Cytoplasm</location>
    </subcellularLocation>
</comment>
<dbReference type="NCBIfam" id="NF003339">
    <property type="entry name" value="PRK04351.1"/>
    <property type="match status" value="1"/>
</dbReference>
<feature type="binding site" evidence="4">
    <location>
        <position position="81"/>
    </location>
    <ligand>
        <name>Zn(2+)</name>
        <dbReference type="ChEBI" id="CHEBI:29105"/>
    </ligand>
</feature>